<dbReference type="SUPFAM" id="SSF51445">
    <property type="entry name" value="(Trans)glycosidases"/>
    <property type="match status" value="1"/>
</dbReference>
<dbReference type="SUPFAM" id="SSF51011">
    <property type="entry name" value="Glycosyl hydrolase domain"/>
    <property type="match status" value="1"/>
</dbReference>
<gene>
    <name evidence="11" type="ORF">EST38_g7684</name>
</gene>
<comment type="caution">
    <text evidence="11">The sequence shown here is derived from an EMBL/GenBank/DDBJ whole genome shotgun (WGS) entry which is preliminary data.</text>
</comment>
<dbReference type="InterPro" id="IPR037110">
    <property type="entry name" value="Betagal_dom2_sf"/>
</dbReference>
<evidence type="ECO:0000256" key="6">
    <source>
        <dbReference type="ARBA" id="ARBA00023180"/>
    </source>
</evidence>
<dbReference type="Pfam" id="PF10435">
    <property type="entry name" value="BetaGal_dom2"/>
    <property type="match status" value="1"/>
</dbReference>
<comment type="similarity">
    <text evidence="2 8">Belongs to the glycosyl hydrolase 35 family.</text>
</comment>
<dbReference type="PRINTS" id="PR00742">
    <property type="entry name" value="GLHYDRLASE35"/>
</dbReference>
<evidence type="ECO:0000256" key="2">
    <source>
        <dbReference type="ARBA" id="ARBA00009809"/>
    </source>
</evidence>
<dbReference type="Gene3D" id="2.60.390.10">
    <property type="entry name" value="Beta-galactosidase, domain 3"/>
    <property type="match status" value="1"/>
</dbReference>
<feature type="domain" description="Beta-galactosidase" evidence="10">
    <location>
        <begin position="472"/>
        <end position="658"/>
    </location>
</feature>
<evidence type="ECO:0000313" key="12">
    <source>
        <dbReference type="Proteomes" id="UP000290288"/>
    </source>
</evidence>
<feature type="region of interest" description="Disordered" evidence="9">
    <location>
        <begin position="1"/>
        <end position="20"/>
    </location>
</feature>
<dbReference type="EC" id="3.2.1.23" evidence="3"/>
<dbReference type="SUPFAM" id="SSF117100">
    <property type="entry name" value="Beta-galactosidase LacA, domain 3"/>
    <property type="match status" value="1"/>
</dbReference>
<dbReference type="InterPro" id="IPR036833">
    <property type="entry name" value="BetaGal_dom3_sf"/>
</dbReference>
<evidence type="ECO:0000256" key="1">
    <source>
        <dbReference type="ARBA" id="ARBA00001412"/>
    </source>
</evidence>
<evidence type="ECO:0000256" key="9">
    <source>
        <dbReference type="SAM" id="MobiDB-lite"/>
    </source>
</evidence>
<dbReference type="Gene3D" id="2.102.20.10">
    <property type="entry name" value="Beta-galactosidase, domain 2"/>
    <property type="match status" value="1"/>
</dbReference>
<dbReference type="InterPro" id="IPR031330">
    <property type="entry name" value="Gly_Hdrlase_35_cat"/>
</dbReference>
<dbReference type="InterPro" id="IPR008979">
    <property type="entry name" value="Galactose-bd-like_sf"/>
</dbReference>
<name>A0A4V1Q3D1_9AGAR</name>
<evidence type="ECO:0000256" key="3">
    <source>
        <dbReference type="ARBA" id="ARBA00012756"/>
    </source>
</evidence>
<dbReference type="InterPro" id="IPR025972">
    <property type="entry name" value="BetaGal_dom3"/>
</dbReference>
<dbReference type="Pfam" id="PF01301">
    <property type="entry name" value="Glyco_hydro_35"/>
    <property type="match status" value="1"/>
</dbReference>
<dbReference type="AlphaFoldDB" id="A0A4V1Q3D1"/>
<dbReference type="OrthoDB" id="1657402at2759"/>
<protein>
    <recommendedName>
        <fullName evidence="3">beta-galactosidase</fullName>
        <ecNumber evidence="3">3.2.1.23</ecNumber>
    </recommendedName>
</protein>
<evidence type="ECO:0000256" key="4">
    <source>
        <dbReference type="ARBA" id="ARBA00022729"/>
    </source>
</evidence>
<sequence>MEPSHGTPPQWSGEQKPDFQKTGKVNVDYVENRGVLVEKRDSWKRRGTRPVMLEKETQLPARTQLCLCLASIFLVFTTLWTFGPEVGTALGTLVASRGYVRSLVPKAEPAPAQEEAITGPVEASAITPDVQFDNYTLFLKGQRVFLHSGEFHTFRLPVPSLWPDILQKAKAAGLNAISVYLHMGLTNPAPGVVDFGSYRALQPLYDAAKEAGIWIVLRPGPYINAETTAGGIAHWATSEVAGRLRTNDTSWRAAWREYIQGVIDATVPNQISSGGPVIAVQIDNEYTNRYPTHAGYYQDLVDFYHASKIDVPLTYNDFGGGKSFVNGTGAVDLWGLDSYPQGFDCSNPLRWSPVATDYHQHHQTTNPSQPFYIPEFQGGSFDAWGPTAPGFDACRILTGPNFMSVFNLQLWASNAKLINYYMFYGGTSWGGSPHPGVYTSYDYGASITESRELGPKFDELKRQGLFIRSSPEFYKTSRLSDSSSGLQVSSNPAVFITLLKNPDVNATFYIARHRDSTSNATATFQLNVTTSLGRVQIPRLAETITLGGRQSKVIITDYTFGASTLVYSTAQIFYAGVIAGRDVLLLYGDSNQDHESTFIPSGTPNKLQASSSFVKTTEDADNGASTITFLRGIEGLVTIHDSDTQLVLFADTQTVSSFWSPVIAGPESDPFRNFWGIGTNQSILVGGPYLVRDATLNGDTLALRGDLKSDVRLSIIGIPKGVRRLSWNGQDVSPDLQAAEAISSVGGSVFVGRVAPRASLTRLEIPQLTGWKYRDSLPEVGRGFDDRAWTLANRTRTNIPYKPYYGDGRVLYGCDYGFCENVVLWRGHFRATGNERSVNLSINGGTAFAASVWLNDAFLGTSFGNSTNNRRIIQETDDRFTFPSGAVRPNQDNVITIVQDNMGLNQTDYGTYNGDTSKSPRGVRGFRLLNGTFGEWRVQGKVGGYRNFPDKVRGILNEGGLFGERQGWHLPGFSTAGWTQRNLSDGLPDRAAGVGFFVTTFKLDIPKELDVMLSFNFEEPLGQPYRAFLFVNGWMMGKRIANLGPQAKFPVHEGILDYRGENTVAVALWSMRANVTISPQLQLKLDAVYDGGVGNVVVNNPPYSPNGRT</sequence>
<keyword evidence="6" id="KW-0325">Glycoprotein</keyword>
<organism evidence="11 12">
    <name type="scientific">Candolleomyces aberdarensis</name>
    <dbReference type="NCBI Taxonomy" id="2316362"/>
    <lineage>
        <taxon>Eukaryota</taxon>
        <taxon>Fungi</taxon>
        <taxon>Dikarya</taxon>
        <taxon>Basidiomycota</taxon>
        <taxon>Agaricomycotina</taxon>
        <taxon>Agaricomycetes</taxon>
        <taxon>Agaricomycetidae</taxon>
        <taxon>Agaricales</taxon>
        <taxon>Agaricineae</taxon>
        <taxon>Psathyrellaceae</taxon>
        <taxon>Candolleomyces</taxon>
    </lineage>
</organism>
<evidence type="ECO:0000313" key="11">
    <source>
        <dbReference type="EMBL" id="RXW18168.1"/>
    </source>
</evidence>
<dbReference type="SUPFAM" id="SSF49785">
    <property type="entry name" value="Galactose-binding domain-like"/>
    <property type="match status" value="2"/>
</dbReference>
<dbReference type="Pfam" id="PF13363">
    <property type="entry name" value="BetaGal_dom3"/>
    <property type="match status" value="1"/>
</dbReference>
<dbReference type="InterPro" id="IPR001944">
    <property type="entry name" value="Glycoside_Hdrlase_35"/>
</dbReference>
<evidence type="ECO:0000256" key="8">
    <source>
        <dbReference type="RuleBase" id="RU003679"/>
    </source>
</evidence>
<dbReference type="InterPro" id="IPR018954">
    <property type="entry name" value="Betagal_dom2"/>
</dbReference>
<dbReference type="InterPro" id="IPR025300">
    <property type="entry name" value="BetaGal_jelly_roll_dom"/>
</dbReference>
<proteinExistence type="inferred from homology"/>
<dbReference type="PANTHER" id="PTHR23421">
    <property type="entry name" value="BETA-GALACTOSIDASE RELATED"/>
    <property type="match status" value="1"/>
</dbReference>
<dbReference type="Pfam" id="PF13364">
    <property type="entry name" value="BetaGal_ABD2"/>
    <property type="match status" value="2"/>
</dbReference>
<accession>A0A4V1Q3D1</accession>
<keyword evidence="5" id="KW-0378">Hydrolase</keyword>
<dbReference type="InterPro" id="IPR017853">
    <property type="entry name" value="GH"/>
</dbReference>
<keyword evidence="7" id="KW-0326">Glycosidase</keyword>
<reference evidence="11 12" key="1">
    <citation type="submission" date="2019-01" db="EMBL/GenBank/DDBJ databases">
        <title>Draft genome sequence of Psathyrella aberdarensis IHI B618.</title>
        <authorList>
            <person name="Buettner E."/>
            <person name="Kellner H."/>
        </authorList>
    </citation>
    <scope>NUCLEOTIDE SEQUENCE [LARGE SCALE GENOMIC DNA]</scope>
    <source>
        <strain evidence="11 12">IHI B618</strain>
    </source>
</reference>
<comment type="catalytic activity">
    <reaction evidence="1">
        <text>Hydrolysis of terminal non-reducing beta-D-galactose residues in beta-D-galactosides.</text>
        <dbReference type="EC" id="3.2.1.23"/>
    </reaction>
</comment>
<dbReference type="Gene3D" id="3.20.20.80">
    <property type="entry name" value="Glycosidases"/>
    <property type="match status" value="1"/>
</dbReference>
<keyword evidence="12" id="KW-1185">Reference proteome</keyword>
<dbReference type="GO" id="GO:0005975">
    <property type="term" value="P:carbohydrate metabolic process"/>
    <property type="evidence" value="ECO:0007669"/>
    <property type="project" value="InterPro"/>
</dbReference>
<evidence type="ECO:0000256" key="5">
    <source>
        <dbReference type="ARBA" id="ARBA00022801"/>
    </source>
</evidence>
<dbReference type="EMBL" id="SDEE01000285">
    <property type="protein sequence ID" value="RXW18168.1"/>
    <property type="molecule type" value="Genomic_DNA"/>
</dbReference>
<dbReference type="Gene3D" id="2.60.120.260">
    <property type="entry name" value="Galactose-binding domain-like"/>
    <property type="match status" value="2"/>
</dbReference>
<dbReference type="Proteomes" id="UP000290288">
    <property type="component" value="Unassembled WGS sequence"/>
</dbReference>
<dbReference type="STRING" id="2316362.A0A4V1Q3D1"/>
<dbReference type="SMART" id="SM01029">
    <property type="entry name" value="BetaGal_dom2"/>
    <property type="match status" value="1"/>
</dbReference>
<keyword evidence="4" id="KW-0732">Signal</keyword>
<evidence type="ECO:0000259" key="10">
    <source>
        <dbReference type="SMART" id="SM01029"/>
    </source>
</evidence>
<dbReference type="GO" id="GO:0004565">
    <property type="term" value="F:beta-galactosidase activity"/>
    <property type="evidence" value="ECO:0007669"/>
    <property type="project" value="UniProtKB-EC"/>
</dbReference>
<evidence type="ECO:0000256" key="7">
    <source>
        <dbReference type="ARBA" id="ARBA00023295"/>
    </source>
</evidence>